<evidence type="ECO:0000259" key="2">
    <source>
        <dbReference type="Pfam" id="PF11845"/>
    </source>
</evidence>
<dbReference type="InterPro" id="IPR021796">
    <property type="entry name" value="Tll0287-like_dom"/>
</dbReference>
<proteinExistence type="predicted"/>
<name>A0A450X3A7_9GAMM</name>
<dbReference type="Pfam" id="PF11845">
    <property type="entry name" value="Tll0287-like"/>
    <property type="match status" value="1"/>
</dbReference>
<evidence type="ECO:0000256" key="1">
    <source>
        <dbReference type="SAM" id="SignalP"/>
    </source>
</evidence>
<feature type="signal peptide" evidence="1">
    <location>
        <begin position="1"/>
        <end position="19"/>
    </location>
</feature>
<dbReference type="AlphaFoldDB" id="A0A450X3A7"/>
<reference evidence="3" key="1">
    <citation type="submission" date="2019-02" db="EMBL/GenBank/DDBJ databases">
        <authorList>
            <person name="Gruber-Vodicka R. H."/>
            <person name="Seah K. B. B."/>
        </authorList>
    </citation>
    <scope>NUCLEOTIDE SEQUENCE</scope>
    <source>
        <strain evidence="3">BECK_S313</strain>
    </source>
</reference>
<dbReference type="EMBL" id="CAADFK010000376">
    <property type="protein sequence ID" value="VFK23743.1"/>
    <property type="molecule type" value="Genomic_DNA"/>
</dbReference>
<feature type="domain" description="Tll0287-like" evidence="2">
    <location>
        <begin position="27"/>
        <end position="187"/>
    </location>
</feature>
<protein>
    <recommendedName>
        <fullName evidence="2">Tll0287-like domain-containing protein</fullName>
    </recommendedName>
</protein>
<evidence type="ECO:0000313" key="3">
    <source>
        <dbReference type="EMBL" id="VFK23743.1"/>
    </source>
</evidence>
<sequence>MKRIALLLLLSIVSHTAISMEDSEERIAANRQVTKELFAALKGELEKALKTSTPADAIPVCKTKVPQIGKTFKEKYPGWTIGRTSLKTRNPANAPDAWEKGVLDDFESRKAAGEDPKAIEDSAFMEKDGVRVFRYMKAIPTLEVCILCHGASLSPDVVAKLDELYPEDQARGFKVGDIRGAFSFMQPVSKGN</sequence>
<keyword evidence="1" id="KW-0732">Signal</keyword>
<feature type="chain" id="PRO_5019149016" description="Tll0287-like domain-containing protein" evidence="1">
    <location>
        <begin position="20"/>
        <end position="192"/>
    </location>
</feature>
<gene>
    <name evidence="3" type="ORF">BECKLPF1236B_GA0070989_13762</name>
</gene>
<organism evidence="3">
    <name type="scientific">Candidatus Kentrum sp. LPFa</name>
    <dbReference type="NCBI Taxonomy" id="2126335"/>
    <lineage>
        <taxon>Bacteria</taxon>
        <taxon>Pseudomonadati</taxon>
        <taxon>Pseudomonadota</taxon>
        <taxon>Gammaproteobacteria</taxon>
        <taxon>Candidatus Kentrum</taxon>
    </lineage>
</organism>
<accession>A0A450X3A7</accession>